<feature type="compositionally biased region" description="Basic and acidic residues" evidence="1">
    <location>
        <begin position="469"/>
        <end position="510"/>
    </location>
</feature>
<dbReference type="Proteomes" id="UP000015105">
    <property type="component" value="Chromosome 1D"/>
</dbReference>
<feature type="region of interest" description="Disordered" evidence="1">
    <location>
        <begin position="324"/>
        <end position="383"/>
    </location>
</feature>
<reference evidence="2" key="5">
    <citation type="journal article" date="2021" name="G3 (Bethesda)">
        <title>Aegilops tauschii genome assembly Aet v5.0 features greater sequence contiguity and improved annotation.</title>
        <authorList>
            <person name="Wang L."/>
            <person name="Zhu T."/>
            <person name="Rodriguez J.C."/>
            <person name="Deal K.R."/>
            <person name="Dubcovsky J."/>
            <person name="McGuire P.E."/>
            <person name="Lux T."/>
            <person name="Spannagl M."/>
            <person name="Mayer K.F.X."/>
            <person name="Baldrich P."/>
            <person name="Meyers B.C."/>
            <person name="Huo N."/>
            <person name="Gu Y.Q."/>
            <person name="Zhou H."/>
            <person name="Devos K.M."/>
            <person name="Bennetzen J.L."/>
            <person name="Unver T."/>
            <person name="Budak H."/>
            <person name="Gulick P.J."/>
            <person name="Galiba G."/>
            <person name="Kalapos B."/>
            <person name="Nelson D.R."/>
            <person name="Li P."/>
            <person name="You F.M."/>
            <person name="Luo M.C."/>
            <person name="Dvorak J."/>
        </authorList>
    </citation>
    <scope>NUCLEOTIDE SEQUENCE [LARGE SCALE GENOMIC DNA]</scope>
    <source>
        <strain evidence="2">cv. AL8/78</strain>
    </source>
</reference>
<feature type="region of interest" description="Disordered" evidence="1">
    <location>
        <begin position="416"/>
        <end position="533"/>
    </location>
</feature>
<accession>A0A452ZUZ1</accession>
<reference evidence="3" key="2">
    <citation type="journal article" date="2017" name="Nat. Plants">
        <title>The Aegilops tauschii genome reveals multiple impacts of transposons.</title>
        <authorList>
            <person name="Zhao G."/>
            <person name="Zou C."/>
            <person name="Li K."/>
            <person name="Wang K."/>
            <person name="Li T."/>
            <person name="Gao L."/>
            <person name="Zhang X."/>
            <person name="Wang H."/>
            <person name="Yang Z."/>
            <person name="Liu X."/>
            <person name="Jiang W."/>
            <person name="Mao L."/>
            <person name="Kong X."/>
            <person name="Jiao Y."/>
            <person name="Jia J."/>
        </authorList>
    </citation>
    <scope>NUCLEOTIDE SEQUENCE [LARGE SCALE GENOMIC DNA]</scope>
    <source>
        <strain evidence="3">cv. AL8/78</strain>
    </source>
</reference>
<dbReference type="EnsemblPlants" id="AET1Gv20927800.1">
    <property type="protein sequence ID" value="AET1Gv20927800.1"/>
    <property type="gene ID" value="AET1Gv20927800"/>
</dbReference>
<feature type="region of interest" description="Disordered" evidence="1">
    <location>
        <begin position="594"/>
        <end position="620"/>
    </location>
</feature>
<feature type="compositionally biased region" description="Basic residues" evidence="1">
    <location>
        <begin position="138"/>
        <end position="152"/>
    </location>
</feature>
<keyword evidence="3" id="KW-1185">Reference proteome</keyword>
<dbReference type="Gramene" id="AET1Gv20927800.1">
    <property type="protein sequence ID" value="AET1Gv20927800.1"/>
    <property type="gene ID" value="AET1Gv20927800"/>
</dbReference>
<sequence length="620" mass="66855">MDANHMIRSKRINPDSLADGGGSSASRNPAAPAPAPKPSKDERAPDVVADTSRLAPYFPRTSLENRPASSSAALLSHHRYNVAVDTSHSQGPNLGSGGGSGIALSDCPLPLQWWGHGKRSRSRREAPVPEPELTRAEVRRRKSLKYRSRKAAKAQARAAMAPPGSPGPNLSAAPSPPPRAGTLWLHGYPRINSDSLPLADGGSGSVILRPVAPTPGPTQSKVERTLLVVADTSCLMPYFGRTSLEHHMIRGRPTSSTADHLYNVGMNTYQGPNVGGGSGGDIVHTPLDQHRLWGHAPHVPQPAYSSIVPVSHYLLNHAMHTSQGSNVSGGGGNGITSPNAHVPLQWGQRKRPRSRREAPAPTPAPKPELTPAKAQAQAVTSIVSSGAREPNLISDLSLPPRDVTLSLRCSAEELHNTVGEQQPTLKEEKVTPPPSALGPILSTISPHAATLSHHSSSEEPHTAAGEKQAGAKEEKQQPAVEEEKQQPAPKVEPKKQQRQESIKATAEQKGKAPMVEVPPHVEEEEEEKAAMARPVVPRVVTQLTHEEKEEDWLAMTVTRLPRFPHRRPGIVQKQVNNICPGEWLWQANRTRYKVKEKKSEKQRVGGLKGMSTDDEDSDSD</sequence>
<feature type="region of interest" description="Disordered" evidence="1">
    <location>
        <begin position="1"/>
        <end position="70"/>
    </location>
</feature>
<reference evidence="2" key="4">
    <citation type="submission" date="2019-03" db="UniProtKB">
        <authorList>
            <consortium name="EnsemblPlants"/>
        </authorList>
    </citation>
    <scope>IDENTIFICATION</scope>
</reference>
<feature type="region of interest" description="Disordered" evidence="1">
    <location>
        <begin position="118"/>
        <end position="178"/>
    </location>
</feature>
<organism evidence="2 3">
    <name type="scientific">Aegilops tauschii subsp. strangulata</name>
    <name type="common">Goatgrass</name>
    <dbReference type="NCBI Taxonomy" id="200361"/>
    <lineage>
        <taxon>Eukaryota</taxon>
        <taxon>Viridiplantae</taxon>
        <taxon>Streptophyta</taxon>
        <taxon>Embryophyta</taxon>
        <taxon>Tracheophyta</taxon>
        <taxon>Spermatophyta</taxon>
        <taxon>Magnoliopsida</taxon>
        <taxon>Liliopsida</taxon>
        <taxon>Poales</taxon>
        <taxon>Poaceae</taxon>
        <taxon>BOP clade</taxon>
        <taxon>Pooideae</taxon>
        <taxon>Triticodae</taxon>
        <taxon>Triticeae</taxon>
        <taxon>Triticinae</taxon>
        <taxon>Aegilops</taxon>
    </lineage>
</organism>
<evidence type="ECO:0000313" key="2">
    <source>
        <dbReference type="EnsemblPlants" id="AET1Gv20927800.1"/>
    </source>
</evidence>
<dbReference type="Pfam" id="PF07797">
    <property type="entry name" value="DUF1639"/>
    <property type="match status" value="1"/>
</dbReference>
<protein>
    <submittedName>
        <fullName evidence="2">Uncharacterized protein</fullName>
    </submittedName>
</protein>
<proteinExistence type="predicted"/>
<dbReference type="InterPro" id="IPR012438">
    <property type="entry name" value="DUF1639"/>
</dbReference>
<dbReference type="PANTHER" id="PTHR33130">
    <property type="entry name" value="PUTATIVE (DUF1639)-RELATED"/>
    <property type="match status" value="1"/>
</dbReference>
<name>A0A452ZUZ1_AEGTS</name>
<dbReference type="AlphaFoldDB" id="A0A452ZUZ1"/>
<evidence type="ECO:0000256" key="1">
    <source>
        <dbReference type="SAM" id="MobiDB-lite"/>
    </source>
</evidence>
<reference evidence="2" key="3">
    <citation type="journal article" date="2017" name="Nature">
        <title>Genome sequence of the progenitor of the wheat D genome Aegilops tauschii.</title>
        <authorList>
            <person name="Luo M.C."/>
            <person name="Gu Y.Q."/>
            <person name="Puiu D."/>
            <person name="Wang H."/>
            <person name="Twardziok S.O."/>
            <person name="Deal K.R."/>
            <person name="Huo N."/>
            <person name="Zhu T."/>
            <person name="Wang L."/>
            <person name="Wang Y."/>
            <person name="McGuire P.E."/>
            <person name="Liu S."/>
            <person name="Long H."/>
            <person name="Ramasamy R.K."/>
            <person name="Rodriguez J.C."/>
            <person name="Van S.L."/>
            <person name="Yuan L."/>
            <person name="Wang Z."/>
            <person name="Xia Z."/>
            <person name="Xiao L."/>
            <person name="Anderson O.D."/>
            <person name="Ouyang S."/>
            <person name="Liang Y."/>
            <person name="Zimin A.V."/>
            <person name="Pertea G."/>
            <person name="Qi P."/>
            <person name="Bennetzen J.L."/>
            <person name="Dai X."/>
            <person name="Dawson M.W."/>
            <person name="Muller H.G."/>
            <person name="Kugler K."/>
            <person name="Rivarola-Duarte L."/>
            <person name="Spannagl M."/>
            <person name="Mayer K.F.X."/>
            <person name="Lu F.H."/>
            <person name="Bevan M.W."/>
            <person name="Leroy P."/>
            <person name="Li P."/>
            <person name="You F.M."/>
            <person name="Sun Q."/>
            <person name="Liu Z."/>
            <person name="Lyons E."/>
            <person name="Wicker T."/>
            <person name="Salzberg S.L."/>
            <person name="Devos K.M."/>
            <person name="Dvorak J."/>
        </authorList>
    </citation>
    <scope>NUCLEOTIDE SEQUENCE [LARGE SCALE GENOMIC DNA]</scope>
    <source>
        <strain evidence="2">cv. AL8/78</strain>
    </source>
</reference>
<reference evidence="3" key="1">
    <citation type="journal article" date="2014" name="Science">
        <title>Ancient hybridizations among the ancestral genomes of bread wheat.</title>
        <authorList>
            <consortium name="International Wheat Genome Sequencing Consortium,"/>
            <person name="Marcussen T."/>
            <person name="Sandve S.R."/>
            <person name="Heier L."/>
            <person name="Spannagl M."/>
            <person name="Pfeifer M."/>
            <person name="Jakobsen K.S."/>
            <person name="Wulff B.B."/>
            <person name="Steuernagel B."/>
            <person name="Mayer K.F."/>
            <person name="Olsen O.A."/>
        </authorList>
    </citation>
    <scope>NUCLEOTIDE SEQUENCE [LARGE SCALE GENOMIC DNA]</scope>
    <source>
        <strain evidence="3">cv. AL8/78</strain>
    </source>
</reference>
<feature type="compositionally biased region" description="Basic and acidic residues" evidence="1">
    <location>
        <begin position="123"/>
        <end position="137"/>
    </location>
</feature>
<dbReference type="PANTHER" id="PTHR33130:SF35">
    <property type="entry name" value="OS05G0556600 PROTEIN"/>
    <property type="match status" value="1"/>
</dbReference>
<evidence type="ECO:0000313" key="3">
    <source>
        <dbReference type="Proteomes" id="UP000015105"/>
    </source>
</evidence>